<keyword evidence="7" id="KW-0812">Transmembrane</keyword>
<dbReference type="PANTHER" id="PTHR14650">
    <property type="entry name" value="PROLYL HYDROXYLASE-RELATED"/>
    <property type="match status" value="1"/>
</dbReference>
<feature type="region of interest" description="Disordered" evidence="6">
    <location>
        <begin position="1"/>
        <end position="28"/>
    </location>
</feature>
<accession>A0A1E1W378</accession>
<feature type="transmembrane region" description="Helical" evidence="7">
    <location>
        <begin position="38"/>
        <end position="58"/>
    </location>
</feature>
<dbReference type="InterPro" id="IPR044862">
    <property type="entry name" value="Pro_4_hyd_alph_FE2OG_OXY"/>
</dbReference>
<dbReference type="EMBL" id="GDQN01009640">
    <property type="protein sequence ID" value="JAT81414.1"/>
    <property type="molecule type" value="Transcribed_RNA"/>
</dbReference>
<name>A0A1E1W378_PECGO</name>
<dbReference type="PANTHER" id="PTHR14650:SF1">
    <property type="entry name" value="2-OXOGLUTARATE AND IRON-DEPENDENT OXYGENASE DOMAIN-CONTAINING PROTEIN 3"/>
    <property type="match status" value="1"/>
</dbReference>
<evidence type="ECO:0000256" key="2">
    <source>
        <dbReference type="ARBA" id="ARBA00022723"/>
    </source>
</evidence>
<sequence length="316" mass="36032">MSDVKKRKNVSATVDKNGDKSASEAKIHDKPATSDNKLMLRVLSRIVVITSLLIVVYFSTKEENIKPFARQSDILPGKGQIVECSTSYLREVERYEGCYPKDCKRYVTDQVISVREAEDLLEMAKKGFKVGGSAGGASILDLHSGALSKGTHYINIYKNEDTKNLFTENDFNIYRVVKEKIRYAVGHHFGISPNKIYLTHTTFFSELTAKKAAGIHDEYWHPHVDKETYPHFHYTTLLYLGDYNIDFKGGRFVFIDEKFNRTVEPRKGRLSMFTSGAENRHYVEKVTSGIRYAITVSFTCDKNHAIEDPSINKYLN</sequence>
<evidence type="ECO:0000256" key="1">
    <source>
        <dbReference type="ARBA" id="ARBA00001961"/>
    </source>
</evidence>
<evidence type="ECO:0000256" key="7">
    <source>
        <dbReference type="SAM" id="Phobius"/>
    </source>
</evidence>
<dbReference type="InterPro" id="IPR005123">
    <property type="entry name" value="Oxoglu/Fe-dep_dioxygenase_dom"/>
</dbReference>
<dbReference type="InterPro" id="IPR039210">
    <property type="entry name" value="OGFOD3"/>
</dbReference>
<organism evidence="9">
    <name type="scientific">Pectinophora gossypiella</name>
    <name type="common">Cotton pink bollworm</name>
    <name type="synonym">Depressaria gossypiella</name>
    <dbReference type="NCBI Taxonomy" id="13191"/>
    <lineage>
        <taxon>Eukaryota</taxon>
        <taxon>Metazoa</taxon>
        <taxon>Ecdysozoa</taxon>
        <taxon>Arthropoda</taxon>
        <taxon>Hexapoda</taxon>
        <taxon>Insecta</taxon>
        <taxon>Pterygota</taxon>
        <taxon>Neoptera</taxon>
        <taxon>Endopterygota</taxon>
        <taxon>Lepidoptera</taxon>
        <taxon>Glossata</taxon>
        <taxon>Ditrysia</taxon>
        <taxon>Gelechioidea</taxon>
        <taxon>Gelechiidae</taxon>
        <taxon>Apatetrinae</taxon>
        <taxon>Pectinophora</taxon>
    </lineage>
</organism>
<proteinExistence type="predicted"/>
<dbReference type="Gene3D" id="2.60.120.620">
    <property type="entry name" value="q2cbj1_9rhob like domain"/>
    <property type="match status" value="1"/>
</dbReference>
<protein>
    <recommendedName>
        <fullName evidence="8">Fe2OG dioxygenase domain-containing protein</fullName>
    </recommendedName>
</protein>
<dbReference type="GO" id="GO:0031418">
    <property type="term" value="F:L-ascorbic acid binding"/>
    <property type="evidence" value="ECO:0007669"/>
    <property type="project" value="InterPro"/>
</dbReference>
<gene>
    <name evidence="9" type="ORF">g.16545</name>
</gene>
<dbReference type="GO" id="GO:0005506">
    <property type="term" value="F:iron ion binding"/>
    <property type="evidence" value="ECO:0007669"/>
    <property type="project" value="InterPro"/>
</dbReference>
<dbReference type="Pfam" id="PF13640">
    <property type="entry name" value="2OG-FeII_Oxy_3"/>
    <property type="match status" value="1"/>
</dbReference>
<dbReference type="GO" id="GO:0051213">
    <property type="term" value="F:dioxygenase activity"/>
    <property type="evidence" value="ECO:0007669"/>
    <property type="project" value="UniProtKB-KW"/>
</dbReference>
<dbReference type="GO" id="GO:0016705">
    <property type="term" value="F:oxidoreductase activity, acting on paired donors, with incorporation or reduction of molecular oxygen"/>
    <property type="evidence" value="ECO:0007669"/>
    <property type="project" value="InterPro"/>
</dbReference>
<dbReference type="InterPro" id="IPR006620">
    <property type="entry name" value="Pro_4_hyd_alph"/>
</dbReference>
<keyword evidence="3" id="KW-0223">Dioxygenase</keyword>
<dbReference type="GO" id="GO:0016020">
    <property type="term" value="C:membrane"/>
    <property type="evidence" value="ECO:0007669"/>
    <property type="project" value="TreeGrafter"/>
</dbReference>
<reference evidence="9" key="1">
    <citation type="submission" date="2015-09" db="EMBL/GenBank/DDBJ databases">
        <title>De novo assembly of Pectinophora gossypiella (Pink Bollworm) gut transcriptome.</title>
        <authorList>
            <person name="Tassone E.E."/>
        </authorList>
    </citation>
    <scope>NUCLEOTIDE SEQUENCE</scope>
</reference>
<keyword evidence="7" id="KW-0472">Membrane</keyword>
<dbReference type="AlphaFoldDB" id="A0A1E1W378"/>
<feature type="compositionally biased region" description="Basic and acidic residues" evidence="6">
    <location>
        <begin position="16"/>
        <end position="28"/>
    </location>
</feature>
<dbReference type="OrthoDB" id="427071at2759"/>
<evidence type="ECO:0000259" key="8">
    <source>
        <dbReference type="PROSITE" id="PS51471"/>
    </source>
</evidence>
<keyword evidence="7" id="KW-1133">Transmembrane helix</keyword>
<evidence type="ECO:0000256" key="5">
    <source>
        <dbReference type="ARBA" id="ARBA00023004"/>
    </source>
</evidence>
<dbReference type="PROSITE" id="PS51471">
    <property type="entry name" value="FE2OG_OXY"/>
    <property type="match status" value="1"/>
</dbReference>
<dbReference type="SMART" id="SM00702">
    <property type="entry name" value="P4Hc"/>
    <property type="match status" value="1"/>
</dbReference>
<evidence type="ECO:0000256" key="4">
    <source>
        <dbReference type="ARBA" id="ARBA00023002"/>
    </source>
</evidence>
<keyword evidence="2" id="KW-0479">Metal-binding</keyword>
<evidence type="ECO:0000256" key="3">
    <source>
        <dbReference type="ARBA" id="ARBA00022964"/>
    </source>
</evidence>
<comment type="cofactor">
    <cofactor evidence="1">
        <name>L-ascorbate</name>
        <dbReference type="ChEBI" id="CHEBI:38290"/>
    </cofactor>
</comment>
<feature type="domain" description="Fe2OG dioxygenase" evidence="8">
    <location>
        <begin position="202"/>
        <end position="301"/>
    </location>
</feature>
<keyword evidence="5" id="KW-0408">Iron</keyword>
<evidence type="ECO:0000313" key="9">
    <source>
        <dbReference type="EMBL" id="JAT81414.1"/>
    </source>
</evidence>
<evidence type="ECO:0000256" key="6">
    <source>
        <dbReference type="SAM" id="MobiDB-lite"/>
    </source>
</evidence>
<keyword evidence="4" id="KW-0560">Oxidoreductase</keyword>